<evidence type="ECO:0000256" key="1">
    <source>
        <dbReference type="ARBA" id="ARBA00004117"/>
    </source>
</evidence>
<dbReference type="Gene3D" id="2.60.98.20">
    <property type="entry name" value="Flagellar hook protein FlgE"/>
    <property type="match status" value="1"/>
</dbReference>
<comment type="subcellular location">
    <subcellularLocation>
        <location evidence="1 5">Bacterial flagellum basal body</location>
    </subcellularLocation>
</comment>
<dbReference type="Pfam" id="PF22692">
    <property type="entry name" value="LlgE_F_G_D1"/>
    <property type="match status" value="1"/>
</dbReference>
<comment type="caution">
    <text evidence="10">The sequence shown here is derived from an EMBL/GenBank/DDBJ whole genome shotgun (WGS) entry which is preliminary data.</text>
</comment>
<reference evidence="10" key="1">
    <citation type="submission" date="2019-12" db="EMBL/GenBank/DDBJ databases">
        <title>Comparative genomics gives insights into the taxonomy of the Azoarcus-Aromatoleum group and reveals separate origins of nif in the plant-associated Azoarcus and non-plant-associated Aromatoleum sub-groups.</title>
        <authorList>
            <person name="Lafos M."/>
            <person name="Maluk M."/>
            <person name="Batista M."/>
            <person name="Junghare M."/>
            <person name="Carmona M."/>
            <person name="Faoro H."/>
            <person name="Cruz L.M."/>
            <person name="Battistoni F."/>
            <person name="De Souza E."/>
            <person name="Pedrosa F."/>
            <person name="Chen W.-M."/>
            <person name="Poole P.S."/>
            <person name="Dixon R.A."/>
            <person name="James E.K."/>
        </authorList>
    </citation>
    <scope>NUCLEOTIDE SEQUENCE</scope>
    <source>
        <strain evidence="10">U120</strain>
    </source>
</reference>
<dbReference type="PANTHER" id="PTHR30435:SF1">
    <property type="entry name" value="FLAGELLAR HOOK PROTEIN FLGE"/>
    <property type="match status" value="1"/>
</dbReference>
<feature type="domain" description="Flagellar basal body rod protein N-terminal" evidence="6">
    <location>
        <begin position="6"/>
        <end position="33"/>
    </location>
</feature>
<sequence length="451" mass="46764">MAFQQGLSGLASASKALDVISNNVANSNTVGFKAGRAEFADVFAASFNGTGANSQVGIGTTIAAVSQNFSQGNVTVTNNPLDLAINGNGFFRVRAPDGTEAFTRNGQFDISKDGFIVNAQGYRLSGYGTDANGNILTGVVSDIVVNPSLAGGAPQQTGVTQTDTNDKAGLSLGVNLDSRNHLPETAVFSAADPKSYNNATSATLYDSLGNPKTLTMYFVRNGERADPEADPPKLEEVDNDWTVYYQVDGVDVMKSPRPALPAAPTPLSSTLSFNTGGVLTTPSPITGPAFEELFGTNLVPGLETPELRIDFSGTTQYGGEFGINVPSDQDGFAPGRLTGVSVGDDGVIEGRYSNGQSRDLGQVVLANFRSPNGLVSLGGNMWAQSPASGPSSVGVPGSANLGLLNAGAVEEANVDLTAELVQLIVQQRNYQANAQSVQAQNTILQTIVNLG</sequence>
<evidence type="ECO:0000256" key="5">
    <source>
        <dbReference type="RuleBase" id="RU362116"/>
    </source>
</evidence>
<evidence type="ECO:0000313" key="10">
    <source>
        <dbReference type="EMBL" id="NMF93447.1"/>
    </source>
</evidence>
<dbReference type="EMBL" id="WTVH01000014">
    <property type="protein sequence ID" value="NMF93447.1"/>
    <property type="molecule type" value="Genomic_DNA"/>
</dbReference>
<dbReference type="PROSITE" id="PS00588">
    <property type="entry name" value="FLAGELLA_BB_ROD"/>
    <property type="match status" value="1"/>
</dbReference>
<dbReference type="Proteomes" id="UP000601990">
    <property type="component" value="Unassembled WGS sequence"/>
</dbReference>
<comment type="function">
    <text evidence="5">A flexible structure which links the flagellar filament to the drive apparatus in the basal body.</text>
</comment>
<keyword evidence="4 5" id="KW-0975">Bacterial flagellum</keyword>
<dbReference type="InterPro" id="IPR001444">
    <property type="entry name" value="Flag_bb_rod_N"/>
</dbReference>
<evidence type="ECO:0000259" key="9">
    <source>
        <dbReference type="Pfam" id="PF22692"/>
    </source>
</evidence>
<feature type="domain" description="Flagellar basal-body/hook protein C-terminal" evidence="7">
    <location>
        <begin position="406"/>
        <end position="450"/>
    </location>
</feature>
<evidence type="ECO:0000256" key="2">
    <source>
        <dbReference type="ARBA" id="ARBA00009677"/>
    </source>
</evidence>
<dbReference type="PANTHER" id="PTHR30435">
    <property type="entry name" value="FLAGELLAR PROTEIN"/>
    <property type="match status" value="1"/>
</dbReference>
<proteinExistence type="inferred from homology"/>
<dbReference type="InterPro" id="IPR010930">
    <property type="entry name" value="Flg_bb/hook_C_dom"/>
</dbReference>
<keyword evidence="10" id="KW-0966">Cell projection</keyword>
<dbReference type="Pfam" id="PF07559">
    <property type="entry name" value="FlgE_D2"/>
    <property type="match status" value="1"/>
</dbReference>
<dbReference type="NCBIfam" id="NF004238">
    <property type="entry name" value="PRK05682.1-1"/>
    <property type="match status" value="1"/>
</dbReference>
<dbReference type="Pfam" id="PF00460">
    <property type="entry name" value="Flg_bb_rod"/>
    <property type="match status" value="1"/>
</dbReference>
<dbReference type="Pfam" id="PF06429">
    <property type="entry name" value="Flg_bbr_C"/>
    <property type="match status" value="1"/>
</dbReference>
<dbReference type="InterPro" id="IPR019776">
    <property type="entry name" value="Flagellar_basal_body_rod_CS"/>
</dbReference>
<dbReference type="InterPro" id="IPR037058">
    <property type="entry name" value="Falgellar_hook_FlgE_sf"/>
</dbReference>
<accession>A0ABX1N2F5</accession>
<evidence type="ECO:0000313" key="11">
    <source>
        <dbReference type="Proteomes" id="UP000601990"/>
    </source>
</evidence>
<evidence type="ECO:0000259" key="8">
    <source>
        <dbReference type="Pfam" id="PF07559"/>
    </source>
</evidence>
<evidence type="ECO:0000259" key="6">
    <source>
        <dbReference type="Pfam" id="PF00460"/>
    </source>
</evidence>
<keyword evidence="11" id="KW-1185">Reference proteome</keyword>
<protein>
    <recommendedName>
        <fullName evidence="3 5">Flagellar hook protein FlgE</fullName>
    </recommendedName>
</protein>
<organism evidence="10 11">
    <name type="scientific">Aromatoleum buckelii</name>
    <dbReference type="NCBI Taxonomy" id="200254"/>
    <lineage>
        <taxon>Bacteria</taxon>
        <taxon>Pseudomonadati</taxon>
        <taxon>Pseudomonadota</taxon>
        <taxon>Betaproteobacteria</taxon>
        <taxon>Rhodocyclales</taxon>
        <taxon>Rhodocyclaceae</taxon>
        <taxon>Aromatoleum</taxon>
    </lineage>
</organism>
<dbReference type="InterPro" id="IPR053967">
    <property type="entry name" value="LlgE_F_G-like_D1"/>
</dbReference>
<keyword evidence="10" id="KW-0282">Flagellum</keyword>
<evidence type="ECO:0000256" key="3">
    <source>
        <dbReference type="ARBA" id="ARBA00019015"/>
    </source>
</evidence>
<name>A0ABX1N2F5_9RHOO</name>
<keyword evidence="10" id="KW-0969">Cilium</keyword>
<feature type="domain" description="Flagellar hook protein FlgE D2" evidence="8">
    <location>
        <begin position="175"/>
        <end position="332"/>
    </location>
</feature>
<comment type="similarity">
    <text evidence="2 5">Belongs to the flagella basal body rod proteins family.</text>
</comment>
<feature type="domain" description="Flagellar hook protein FlgE/F/G-like D1" evidence="9">
    <location>
        <begin position="84"/>
        <end position="142"/>
    </location>
</feature>
<dbReference type="NCBIfam" id="TIGR03506">
    <property type="entry name" value="FlgEFG_subfam"/>
    <property type="match status" value="1"/>
</dbReference>
<dbReference type="SUPFAM" id="SSF117143">
    <property type="entry name" value="Flagellar hook protein flgE"/>
    <property type="match status" value="1"/>
</dbReference>
<dbReference type="RefSeq" id="WP_169198722.1">
    <property type="nucleotide sequence ID" value="NZ_WTVH02000009.1"/>
</dbReference>
<dbReference type="InterPro" id="IPR037925">
    <property type="entry name" value="FlgE/F/G-like"/>
</dbReference>
<gene>
    <name evidence="10" type="ORF">GO608_08925</name>
</gene>
<evidence type="ECO:0000256" key="4">
    <source>
        <dbReference type="ARBA" id="ARBA00023143"/>
    </source>
</evidence>
<dbReference type="InterPro" id="IPR011491">
    <property type="entry name" value="FlgE_D2"/>
</dbReference>
<evidence type="ECO:0000259" key="7">
    <source>
        <dbReference type="Pfam" id="PF06429"/>
    </source>
</evidence>
<dbReference type="InterPro" id="IPR020013">
    <property type="entry name" value="Flagellar_FlgE/F/G"/>
</dbReference>